<dbReference type="Gene3D" id="2.40.160.200">
    <property type="entry name" value="LURP1-related"/>
    <property type="match status" value="1"/>
</dbReference>
<dbReference type="Pfam" id="PF04525">
    <property type="entry name" value="LOR"/>
    <property type="match status" value="1"/>
</dbReference>
<dbReference type="Proteomes" id="UP000230069">
    <property type="component" value="Unassembled WGS sequence"/>
</dbReference>
<organism evidence="2 3">
    <name type="scientific">Aquilegia coerulea</name>
    <name type="common">Rocky mountain columbine</name>
    <dbReference type="NCBI Taxonomy" id="218851"/>
    <lineage>
        <taxon>Eukaryota</taxon>
        <taxon>Viridiplantae</taxon>
        <taxon>Streptophyta</taxon>
        <taxon>Embryophyta</taxon>
        <taxon>Tracheophyta</taxon>
        <taxon>Spermatophyta</taxon>
        <taxon>Magnoliopsida</taxon>
        <taxon>Ranunculales</taxon>
        <taxon>Ranunculaceae</taxon>
        <taxon>Thalictroideae</taxon>
        <taxon>Aquilegia</taxon>
    </lineage>
</organism>
<dbReference type="InterPro" id="IPR025659">
    <property type="entry name" value="Tubby-like_C"/>
</dbReference>
<name>A0A2G5DI87_AQUCA</name>
<dbReference type="STRING" id="218851.A0A2G5DI87"/>
<evidence type="ECO:0008006" key="4">
    <source>
        <dbReference type="Google" id="ProtNLM"/>
    </source>
</evidence>
<dbReference type="InterPro" id="IPR038595">
    <property type="entry name" value="LOR_sf"/>
</dbReference>
<keyword evidence="3" id="KW-1185">Reference proteome</keyword>
<dbReference type="PANTHER" id="PTHR31087:SF25">
    <property type="entry name" value="TRANSLATION INITIATION FACTOR 2B FAMILY PROTEIN, PUTATIVE, EXPRESSED-RELATED"/>
    <property type="match status" value="1"/>
</dbReference>
<comment type="similarity">
    <text evidence="1">Belongs to the LOR family.</text>
</comment>
<sequence>MAKIYPRTCLSSLSSSSSSSFSSPPSTSYITSKKEVFTIWMKSLVFNGNGCTVYDSHGKIIYRMDNYDQKHSSQVHLMDLKGNLLFTIFKKKLGIFRCWEAYKYNGLNLVKGKPWFRAKKVCRIFKGSESPTSRQVTVGLLDNDSFGIEGFSGKVACKIVNQGGESVAKVMQKQSTEGIGFGKDVMKLVVEANVDHSLVIGLVVVYSLMNNRM</sequence>
<dbReference type="OrthoDB" id="652749at2759"/>
<evidence type="ECO:0000313" key="2">
    <source>
        <dbReference type="EMBL" id="PIA43248.1"/>
    </source>
</evidence>
<dbReference type="InterPro" id="IPR007612">
    <property type="entry name" value="LOR"/>
</dbReference>
<protein>
    <recommendedName>
        <fullName evidence="4">Tubby C-terminal domain-containing protein</fullName>
    </recommendedName>
</protein>
<evidence type="ECO:0000256" key="1">
    <source>
        <dbReference type="ARBA" id="ARBA00005437"/>
    </source>
</evidence>
<dbReference type="InParanoid" id="A0A2G5DI87"/>
<dbReference type="AlphaFoldDB" id="A0A2G5DI87"/>
<gene>
    <name evidence="2" type="ORF">AQUCO_02000585v1</name>
</gene>
<proteinExistence type="inferred from homology"/>
<dbReference type="SUPFAM" id="SSF54518">
    <property type="entry name" value="Tubby C-terminal domain-like"/>
    <property type="match status" value="1"/>
</dbReference>
<reference evidence="2 3" key="1">
    <citation type="submission" date="2017-09" db="EMBL/GenBank/DDBJ databases">
        <title>WGS assembly of Aquilegia coerulea Goldsmith.</title>
        <authorList>
            <person name="Hodges S."/>
            <person name="Kramer E."/>
            <person name="Nordborg M."/>
            <person name="Tomkins J."/>
            <person name="Borevitz J."/>
            <person name="Derieg N."/>
            <person name="Yan J."/>
            <person name="Mihaltcheva S."/>
            <person name="Hayes R.D."/>
            <person name="Rokhsar D."/>
        </authorList>
    </citation>
    <scope>NUCLEOTIDE SEQUENCE [LARGE SCALE GENOMIC DNA]</scope>
    <source>
        <strain evidence="3">cv. Goldsmith</strain>
    </source>
</reference>
<evidence type="ECO:0000313" key="3">
    <source>
        <dbReference type="Proteomes" id="UP000230069"/>
    </source>
</evidence>
<dbReference type="EMBL" id="KZ305037">
    <property type="protein sequence ID" value="PIA43248.1"/>
    <property type="molecule type" value="Genomic_DNA"/>
</dbReference>
<accession>A0A2G5DI87</accession>
<dbReference type="PANTHER" id="PTHR31087">
    <property type="match status" value="1"/>
</dbReference>